<dbReference type="NCBIfam" id="TIGR02433">
    <property type="entry name" value="lysidine_TilS_C"/>
    <property type="match status" value="1"/>
</dbReference>
<evidence type="ECO:0000256" key="4">
    <source>
        <dbReference type="ARBA" id="ARBA00022694"/>
    </source>
</evidence>
<accession>F0RN40</accession>
<organism evidence="10 11">
    <name type="scientific">Deinococcus proteolyticus (strain ATCC 35074 / DSM 20540 / JCM 6276 / NBRC 101906 / NCIMB 13154 / VKM Ac-1939 / CCM 2703 / MRP)</name>
    <dbReference type="NCBI Taxonomy" id="693977"/>
    <lineage>
        <taxon>Bacteria</taxon>
        <taxon>Thermotogati</taxon>
        <taxon>Deinococcota</taxon>
        <taxon>Deinococci</taxon>
        <taxon>Deinococcales</taxon>
        <taxon>Deinococcaceae</taxon>
        <taxon>Deinococcus</taxon>
    </lineage>
</organism>
<dbReference type="NCBIfam" id="TIGR02432">
    <property type="entry name" value="lysidine_TilS_N"/>
    <property type="match status" value="1"/>
</dbReference>
<dbReference type="Proteomes" id="UP000007718">
    <property type="component" value="Chromosome"/>
</dbReference>
<dbReference type="InterPro" id="IPR014729">
    <property type="entry name" value="Rossmann-like_a/b/a_fold"/>
</dbReference>
<reference evidence="10 11" key="2">
    <citation type="journal article" date="2012" name="Stand. Genomic Sci.">
        <title>Complete genome sequence of the orange-red pigmented, radioresistant Deinococcus proteolyticus type strain (MRP(T)).</title>
        <authorList>
            <person name="Copeland A."/>
            <person name="Zeytun A."/>
            <person name="Yassawong M."/>
            <person name="Nolan M."/>
            <person name="Lucas S."/>
            <person name="Hammon N."/>
            <person name="Deshpande S."/>
            <person name="Cheng J.F."/>
            <person name="Han C."/>
            <person name="Tapia R."/>
            <person name="Goodwin L.A."/>
            <person name="Pitluck S."/>
            <person name="Mavromatis K."/>
            <person name="Liolios K."/>
            <person name="Pagani I."/>
            <person name="Ivanova N."/>
            <person name="Mikhailova N."/>
            <person name="Pati A."/>
            <person name="Chen A."/>
            <person name="Palaniappan K."/>
            <person name="Land M."/>
            <person name="Hauser L."/>
            <person name="Jeffries C.D."/>
            <person name="Brambilla E.M."/>
            <person name="Rohde M."/>
            <person name="Sikorski J."/>
            <person name="Pukall R."/>
            <person name="Goker M."/>
            <person name="Detter J.C."/>
            <person name="Woyke T."/>
            <person name="Bristow J."/>
            <person name="Eisen J.A."/>
            <person name="Markowitz V."/>
            <person name="Hugenholtz P."/>
            <person name="Kyrpides N.C."/>
            <person name="Klenk H.P."/>
            <person name="Lapidus A."/>
        </authorList>
    </citation>
    <scope>NUCLEOTIDE SEQUENCE [LARGE SCALE GENOMIC DNA]</scope>
    <source>
        <strain evidence="11">ATCC 35074 / DSM 20540 / JCM 6276 / NBRC 101906 / NCIMB 13154 / VKM Ac-1939 / CCM 2703 / MRP</strain>
    </source>
</reference>
<keyword evidence="3 8" id="KW-0436">Ligase</keyword>
<evidence type="ECO:0000313" key="11">
    <source>
        <dbReference type="Proteomes" id="UP000007718"/>
    </source>
</evidence>
<dbReference type="InterPro" id="IPR002125">
    <property type="entry name" value="CMP_dCMP_dom"/>
</dbReference>
<dbReference type="Gene3D" id="3.40.50.620">
    <property type="entry name" value="HUPs"/>
    <property type="match status" value="1"/>
</dbReference>
<sequence>MLDALTAALRPYRARQVVVGVSGGADSVALLRALLAAGAEPLVAHFDHRLRPDSAEDAAWVEALAGRLGVPYVGGGADVGRVAQVRGWNLEDAARRLRYSFLTRTAKDAGIDTVLTAHTRRDQAETVLMRLLRGEAVLSGIAPRWGGVERPLLGVAREELEAYLRALGQDWREDSTNADTALTRAWLRLEVLPLLRSRFPAAEEALSGLAGRAAEDEAVLSGLAAAIGPHTPLVGQPPAVLRRWLRAELDRAGLAVRAGQLSALAGALAAGETRHLTLPHGQPASVTGGRLVLPGTRPDWAAPDFAFPPDWQLRTPQPGDRIRLSGGTRRLSDVLAEARVPRAWRPQVPLLASAQGVQWVGLTPPVWAAGARERTGWHDPLWEGMEAALTQARAAAAVQEVPVGAAVLDPAGAVVGLGRNRSRERGDMTRHAELEALRQAASALGTPYLSGCTLAVTLEPCPMCLGAALEARVGRIVYGAANPRAGALGGVHDLLGHRWGVRPQVQGGYRAGECAGLLKKAFAEFRRQD</sequence>
<comment type="catalytic activity">
    <reaction evidence="7 8">
        <text>cytidine(34) in tRNA(Ile2) + L-lysine + ATP = lysidine(34) in tRNA(Ile2) + AMP + diphosphate + H(+)</text>
        <dbReference type="Rhea" id="RHEA:43744"/>
        <dbReference type="Rhea" id="RHEA-COMP:10625"/>
        <dbReference type="Rhea" id="RHEA-COMP:10670"/>
        <dbReference type="ChEBI" id="CHEBI:15378"/>
        <dbReference type="ChEBI" id="CHEBI:30616"/>
        <dbReference type="ChEBI" id="CHEBI:32551"/>
        <dbReference type="ChEBI" id="CHEBI:33019"/>
        <dbReference type="ChEBI" id="CHEBI:82748"/>
        <dbReference type="ChEBI" id="CHEBI:83665"/>
        <dbReference type="ChEBI" id="CHEBI:456215"/>
        <dbReference type="EC" id="6.3.4.19"/>
    </reaction>
</comment>
<feature type="binding site" evidence="8">
    <location>
        <begin position="22"/>
        <end position="27"/>
    </location>
    <ligand>
        <name>ATP</name>
        <dbReference type="ChEBI" id="CHEBI:30616"/>
    </ligand>
</feature>
<keyword evidence="5 8" id="KW-0547">Nucleotide-binding</keyword>
<evidence type="ECO:0000259" key="9">
    <source>
        <dbReference type="PROSITE" id="PS51747"/>
    </source>
</evidence>
<dbReference type="Pfam" id="PF01171">
    <property type="entry name" value="ATP_bind_3"/>
    <property type="match status" value="1"/>
</dbReference>
<feature type="domain" description="CMP/dCMP-type deaminase" evidence="9">
    <location>
        <begin position="379"/>
        <end position="502"/>
    </location>
</feature>
<name>F0RN40_DEIPM</name>
<dbReference type="Pfam" id="PF11734">
    <property type="entry name" value="TilS_C"/>
    <property type="match status" value="1"/>
</dbReference>
<dbReference type="HOGENOM" id="CLU_018869_0_1_0"/>
<gene>
    <name evidence="8" type="primary">tilS</name>
    <name evidence="10" type="ordered locus">Deipr_1026</name>
</gene>
<dbReference type="HAMAP" id="MF_01161">
    <property type="entry name" value="tRNA_Ile_lys_synt"/>
    <property type="match status" value="1"/>
</dbReference>
<dbReference type="AlphaFoldDB" id="F0RN40"/>
<dbReference type="InterPro" id="IPR016193">
    <property type="entry name" value="Cytidine_deaminase-like"/>
</dbReference>
<proteinExistence type="inferred from homology"/>
<evidence type="ECO:0000256" key="5">
    <source>
        <dbReference type="ARBA" id="ARBA00022741"/>
    </source>
</evidence>
<dbReference type="Pfam" id="PF00383">
    <property type="entry name" value="dCMP_cyt_deam_1"/>
    <property type="match status" value="1"/>
</dbReference>
<dbReference type="SUPFAM" id="SSF52402">
    <property type="entry name" value="Adenine nucleotide alpha hydrolases-like"/>
    <property type="match status" value="1"/>
</dbReference>
<comment type="domain">
    <text evidence="8">The N-terminal region contains the highly conserved SGGXDS motif, predicted to be a P-loop motif involved in ATP binding.</text>
</comment>
<dbReference type="InterPro" id="IPR012795">
    <property type="entry name" value="tRNA_Ile_lys_synt_N"/>
</dbReference>
<dbReference type="GO" id="GO:0005737">
    <property type="term" value="C:cytoplasm"/>
    <property type="evidence" value="ECO:0007669"/>
    <property type="project" value="UniProtKB-SubCell"/>
</dbReference>
<keyword evidence="4 8" id="KW-0819">tRNA processing</keyword>
<dbReference type="SUPFAM" id="SSF53927">
    <property type="entry name" value="Cytidine deaminase-like"/>
    <property type="match status" value="1"/>
</dbReference>
<dbReference type="eggNOG" id="COG0037">
    <property type="taxonomic scope" value="Bacteria"/>
</dbReference>
<dbReference type="EC" id="6.3.4.19" evidence="8"/>
<reference evidence="11" key="1">
    <citation type="submission" date="2011-02" db="EMBL/GenBank/DDBJ databases">
        <title>The complete sequence of chromosome of Deinococcus proteolyticus DSM 20540.</title>
        <authorList>
            <consortium name="US DOE Joint Genome Institute (JGI-PGF)"/>
            <person name="Lucas S."/>
            <person name="Copeland A."/>
            <person name="Lapidus A."/>
            <person name="Bruce D."/>
            <person name="Goodwin L."/>
            <person name="Pitluck S."/>
            <person name="Kyrpides N."/>
            <person name="Mavromatis K."/>
            <person name="Pagani I."/>
            <person name="Ivanova N."/>
            <person name="Ovchinnikova G."/>
            <person name="Zeytun A."/>
            <person name="Detter J.C."/>
            <person name="Han C."/>
            <person name="Land M."/>
            <person name="Hauser L."/>
            <person name="Markowitz V."/>
            <person name="Cheng J.-F."/>
            <person name="Hugenholtz P."/>
            <person name="Woyke T."/>
            <person name="Wu D."/>
            <person name="Pukall R."/>
            <person name="Steenblock K."/>
            <person name="Brambilla E."/>
            <person name="Klenk H.-P."/>
            <person name="Eisen J.A."/>
        </authorList>
    </citation>
    <scope>NUCLEOTIDE SEQUENCE [LARGE SCALE GENOMIC DNA]</scope>
    <source>
        <strain evidence="11">ATCC 35074 / DSM 20540 / JCM 6276 / NBRC 101906 / NCIMB 13154 / VKM Ac-1939 / CCM 2703 / MRP</strain>
    </source>
</reference>
<dbReference type="InterPro" id="IPR011063">
    <property type="entry name" value="TilS/TtcA_N"/>
</dbReference>
<keyword evidence="11" id="KW-1185">Reference proteome</keyword>
<dbReference type="CDD" id="cd01992">
    <property type="entry name" value="TilS_N"/>
    <property type="match status" value="1"/>
</dbReference>
<dbReference type="SMART" id="SM00977">
    <property type="entry name" value="TilS_C"/>
    <property type="match status" value="1"/>
</dbReference>
<dbReference type="PANTHER" id="PTHR43033">
    <property type="entry name" value="TRNA(ILE)-LYSIDINE SYNTHASE-RELATED"/>
    <property type="match status" value="1"/>
</dbReference>
<comment type="subcellular location">
    <subcellularLocation>
        <location evidence="1 8">Cytoplasm</location>
    </subcellularLocation>
</comment>
<evidence type="ECO:0000256" key="2">
    <source>
        <dbReference type="ARBA" id="ARBA00022490"/>
    </source>
</evidence>
<dbReference type="STRING" id="693977.Deipr_1026"/>
<dbReference type="GO" id="GO:0032267">
    <property type="term" value="F:tRNA(Ile)-lysidine synthase activity"/>
    <property type="evidence" value="ECO:0007669"/>
    <property type="project" value="UniProtKB-EC"/>
</dbReference>
<dbReference type="PANTHER" id="PTHR43033:SF1">
    <property type="entry name" value="TRNA(ILE)-LYSIDINE SYNTHASE-RELATED"/>
    <property type="match status" value="1"/>
</dbReference>
<dbReference type="Gene3D" id="3.40.140.10">
    <property type="entry name" value="Cytidine Deaminase, domain 2"/>
    <property type="match status" value="1"/>
</dbReference>
<evidence type="ECO:0000256" key="8">
    <source>
        <dbReference type="HAMAP-Rule" id="MF_01161"/>
    </source>
</evidence>
<dbReference type="EMBL" id="CP002536">
    <property type="protein sequence ID" value="ADY26182.1"/>
    <property type="molecule type" value="Genomic_DNA"/>
</dbReference>
<dbReference type="GO" id="GO:0005524">
    <property type="term" value="F:ATP binding"/>
    <property type="evidence" value="ECO:0007669"/>
    <property type="project" value="UniProtKB-UniRule"/>
</dbReference>
<dbReference type="InterPro" id="IPR012796">
    <property type="entry name" value="Lysidine-tRNA-synth_C"/>
</dbReference>
<evidence type="ECO:0000256" key="1">
    <source>
        <dbReference type="ARBA" id="ARBA00004496"/>
    </source>
</evidence>
<dbReference type="KEGG" id="dpt:Deipr_1026"/>
<comment type="similarity">
    <text evidence="8">Belongs to the tRNA(Ile)-lysidine synthase family.</text>
</comment>
<comment type="function">
    <text evidence="8">Ligates lysine onto the cytidine present at position 34 of the AUA codon-specific tRNA(Ile) that contains the anticodon CAU, in an ATP-dependent manner. Cytidine is converted to lysidine, thus changing the amino acid specificity of the tRNA from methionine to isoleucine.</text>
</comment>
<dbReference type="GO" id="GO:0002100">
    <property type="term" value="P:tRNA wobble adenosine to inosine editing"/>
    <property type="evidence" value="ECO:0007669"/>
    <property type="project" value="InterPro"/>
</dbReference>
<protein>
    <recommendedName>
        <fullName evidence="8">tRNA(Ile)-lysidine synthase</fullName>
        <ecNumber evidence="8">6.3.4.19</ecNumber>
    </recommendedName>
    <alternativeName>
        <fullName evidence="8">tRNA(Ile)-2-lysyl-cytidine synthase</fullName>
    </alternativeName>
    <alternativeName>
        <fullName evidence="8">tRNA(Ile)-lysidine synthetase</fullName>
    </alternativeName>
</protein>
<dbReference type="eggNOG" id="COG0590">
    <property type="taxonomic scope" value="Bacteria"/>
</dbReference>
<dbReference type="InterPro" id="IPR012094">
    <property type="entry name" value="tRNA_Ile_lys_synt"/>
</dbReference>
<evidence type="ECO:0000256" key="6">
    <source>
        <dbReference type="ARBA" id="ARBA00022840"/>
    </source>
</evidence>
<dbReference type="PROSITE" id="PS51747">
    <property type="entry name" value="CYT_DCMP_DEAMINASES_2"/>
    <property type="match status" value="1"/>
</dbReference>
<keyword evidence="6 8" id="KW-0067">ATP-binding</keyword>
<dbReference type="GO" id="GO:0052717">
    <property type="term" value="F:tRNA-specific adenosine-34 deaminase activity"/>
    <property type="evidence" value="ECO:0007669"/>
    <property type="project" value="UniProtKB-EC"/>
</dbReference>
<evidence type="ECO:0000313" key="10">
    <source>
        <dbReference type="EMBL" id="ADY26182.1"/>
    </source>
</evidence>
<dbReference type="CDD" id="cd01285">
    <property type="entry name" value="nucleoside_deaminase"/>
    <property type="match status" value="1"/>
</dbReference>
<keyword evidence="2 8" id="KW-0963">Cytoplasm</keyword>
<dbReference type="SUPFAM" id="SSF56037">
    <property type="entry name" value="PheT/TilS domain"/>
    <property type="match status" value="1"/>
</dbReference>
<evidence type="ECO:0000256" key="3">
    <source>
        <dbReference type="ARBA" id="ARBA00022598"/>
    </source>
</evidence>
<evidence type="ECO:0000256" key="7">
    <source>
        <dbReference type="ARBA" id="ARBA00048539"/>
    </source>
</evidence>